<dbReference type="GO" id="GO:2001295">
    <property type="term" value="P:malonyl-CoA biosynthetic process"/>
    <property type="evidence" value="ECO:0007669"/>
    <property type="project" value="UniProtKB-UniRule"/>
</dbReference>
<dbReference type="GO" id="GO:0005524">
    <property type="term" value="F:ATP binding"/>
    <property type="evidence" value="ECO:0007669"/>
    <property type="project" value="UniProtKB-KW"/>
</dbReference>
<dbReference type="KEGG" id="lby:Lbys_2572"/>
<comment type="subcellular location">
    <subcellularLocation>
        <location evidence="4">Cytoplasm</location>
    </subcellularLocation>
</comment>
<dbReference type="InterPro" id="IPR000438">
    <property type="entry name" value="Acetyl_CoA_COase_Trfase_b_su"/>
</dbReference>
<accession>E4RZ15</accession>
<reference key="1">
    <citation type="submission" date="2010-11" db="EMBL/GenBank/DDBJ databases">
        <title>The complete genome of Leadbetterella byssophila DSM 17132.</title>
        <authorList>
            <consortium name="US DOE Joint Genome Institute (JGI-PGF)"/>
            <person name="Lucas S."/>
            <person name="Copeland A."/>
            <person name="Lapidus A."/>
            <person name="Glavina del Rio T."/>
            <person name="Dalin E."/>
            <person name="Tice H."/>
            <person name="Bruce D."/>
            <person name="Goodwin L."/>
            <person name="Pitluck S."/>
            <person name="Kyrpides N."/>
            <person name="Mavromatis K."/>
            <person name="Ivanova N."/>
            <person name="Teshima H."/>
            <person name="Brettin T."/>
            <person name="Detter J.C."/>
            <person name="Han C."/>
            <person name="Tapia R."/>
            <person name="Land M."/>
            <person name="Hauser L."/>
            <person name="Markowitz V."/>
            <person name="Cheng J.-F."/>
            <person name="Hugenholtz P."/>
            <person name="Woyke T."/>
            <person name="Wu D."/>
            <person name="Tindall B."/>
            <person name="Pomrenke H.G."/>
            <person name="Brambilla E."/>
            <person name="Klenk H.-P."/>
            <person name="Eisen J.A."/>
        </authorList>
    </citation>
    <scope>NUCLEOTIDE SEQUENCE [LARGE SCALE GENOMIC DNA]</scope>
    <source>
        <strain>DSM 17132</strain>
    </source>
</reference>
<dbReference type="PANTHER" id="PTHR42995">
    <property type="entry name" value="ACETYL-COENZYME A CARBOXYLASE CARBOXYL TRANSFERASE SUBUNIT BETA, CHLOROPLASTIC"/>
    <property type="match status" value="1"/>
</dbReference>
<dbReference type="EC" id="2.1.3.15" evidence="4"/>
<dbReference type="HAMAP" id="MF_01395">
    <property type="entry name" value="AcetylCoA_CT_beta"/>
    <property type="match status" value="1"/>
</dbReference>
<dbReference type="PANTHER" id="PTHR42995:SF5">
    <property type="entry name" value="ACETYL-COENZYME A CARBOXYLASE CARBOXYL TRANSFERASE SUBUNIT BETA, CHLOROPLASTIC"/>
    <property type="match status" value="1"/>
</dbReference>
<dbReference type="GO" id="GO:0006633">
    <property type="term" value="P:fatty acid biosynthetic process"/>
    <property type="evidence" value="ECO:0007669"/>
    <property type="project" value="UniProtKB-KW"/>
</dbReference>
<dbReference type="Pfam" id="PF01039">
    <property type="entry name" value="Carboxyl_trans"/>
    <property type="match status" value="1"/>
</dbReference>
<dbReference type="InterPro" id="IPR011762">
    <property type="entry name" value="COA_CT_N"/>
</dbReference>
<dbReference type="NCBIfam" id="TIGR00515">
    <property type="entry name" value="accD"/>
    <property type="match status" value="1"/>
</dbReference>
<dbReference type="GO" id="GO:0008270">
    <property type="term" value="F:zinc ion binding"/>
    <property type="evidence" value="ECO:0007669"/>
    <property type="project" value="UniProtKB-UniRule"/>
</dbReference>
<dbReference type="eggNOG" id="COG0777">
    <property type="taxonomic scope" value="Bacteria"/>
</dbReference>
<dbReference type="PRINTS" id="PR01070">
    <property type="entry name" value="ACCCTRFRASEB"/>
</dbReference>
<dbReference type="UniPathway" id="UPA00655">
    <property type="reaction ID" value="UER00711"/>
</dbReference>
<evidence type="ECO:0000256" key="4">
    <source>
        <dbReference type="HAMAP-Rule" id="MF_01395"/>
    </source>
</evidence>
<evidence type="ECO:0000256" key="1">
    <source>
        <dbReference type="ARBA" id="ARBA00022679"/>
    </source>
</evidence>
<keyword evidence="1 4" id="KW-0808">Transferase</keyword>
<feature type="zinc finger region" description="C4-type" evidence="4">
    <location>
        <begin position="29"/>
        <end position="51"/>
    </location>
</feature>
<keyword evidence="4" id="KW-0444">Lipid biosynthesis</keyword>
<keyword evidence="2 4" id="KW-0276">Fatty acid metabolism</keyword>
<feature type="binding site" evidence="4">
    <location>
        <position position="51"/>
    </location>
    <ligand>
        <name>Zn(2+)</name>
        <dbReference type="ChEBI" id="CHEBI:29105"/>
    </ligand>
</feature>
<dbReference type="HOGENOM" id="CLU_015486_1_1_10"/>
<name>E4RZ15_LEAB4</name>
<dbReference type="EMBL" id="CP002305">
    <property type="protein sequence ID" value="ADQ18234.1"/>
    <property type="molecule type" value="Genomic_DNA"/>
</dbReference>
<comment type="subunit">
    <text evidence="4">Acetyl-CoA carboxylase is a heterohexamer composed of biotin carboxyl carrier protein (AccB), biotin carboxylase (AccC) and two subunits each of ACCase subunit alpha (AccA) and ACCase subunit beta (AccD).</text>
</comment>
<dbReference type="OrthoDB" id="9772975at2"/>
<dbReference type="GO" id="GO:0016743">
    <property type="term" value="F:carboxyl- or carbamoyltransferase activity"/>
    <property type="evidence" value="ECO:0007669"/>
    <property type="project" value="UniProtKB-UniRule"/>
</dbReference>
<reference evidence="6 7" key="2">
    <citation type="journal article" date="2011" name="Stand. Genomic Sci.">
        <title>Complete genome sequence of Leadbetterella byssophila type strain (4M15).</title>
        <authorList>
            <person name="Abt B."/>
            <person name="Teshima H."/>
            <person name="Lucas S."/>
            <person name="Lapidus A."/>
            <person name="Del Rio T.G."/>
            <person name="Nolan M."/>
            <person name="Tice H."/>
            <person name="Cheng J.F."/>
            <person name="Pitluck S."/>
            <person name="Liolios K."/>
            <person name="Pagani I."/>
            <person name="Ivanova N."/>
            <person name="Mavromatis K."/>
            <person name="Pati A."/>
            <person name="Tapia R."/>
            <person name="Han C."/>
            <person name="Goodwin L."/>
            <person name="Chen A."/>
            <person name="Palaniappan K."/>
            <person name="Land M."/>
            <person name="Hauser L."/>
            <person name="Chang Y.J."/>
            <person name="Jeffries C.D."/>
            <person name="Rohde M."/>
            <person name="Goker M."/>
            <person name="Tindall B.J."/>
            <person name="Detter J.C."/>
            <person name="Woyke T."/>
            <person name="Bristow J."/>
            <person name="Eisen J.A."/>
            <person name="Markowitz V."/>
            <person name="Hugenholtz P."/>
            <person name="Klenk H.P."/>
            <person name="Kyrpides N.C."/>
        </authorList>
    </citation>
    <scope>NUCLEOTIDE SEQUENCE [LARGE SCALE GENOMIC DNA]</scope>
    <source>
        <strain evidence="7">DSM 17132 / JCM 16389 / KACC 11308 / NBRC 106382 / 4M15</strain>
    </source>
</reference>
<keyword evidence="4" id="KW-0443">Lipid metabolism</keyword>
<dbReference type="InterPro" id="IPR034733">
    <property type="entry name" value="AcCoA_carboxyl_beta"/>
</dbReference>
<proteinExistence type="inferred from homology"/>
<feature type="domain" description="CoA carboxyltransferase N-terminal" evidence="5">
    <location>
        <begin position="25"/>
        <end position="283"/>
    </location>
</feature>
<evidence type="ECO:0000259" key="5">
    <source>
        <dbReference type="PROSITE" id="PS50980"/>
    </source>
</evidence>
<evidence type="ECO:0000313" key="6">
    <source>
        <dbReference type="EMBL" id="ADQ18234.1"/>
    </source>
</evidence>
<feature type="binding site" evidence="4">
    <location>
        <position position="29"/>
    </location>
    <ligand>
        <name>Zn(2+)</name>
        <dbReference type="ChEBI" id="CHEBI:29105"/>
    </ligand>
</feature>
<keyword evidence="4" id="KW-0479">Metal-binding</keyword>
<dbReference type="GO" id="GO:0009317">
    <property type="term" value="C:acetyl-CoA carboxylase complex"/>
    <property type="evidence" value="ECO:0007669"/>
    <property type="project" value="InterPro"/>
</dbReference>
<dbReference type="STRING" id="649349.Lbys_2572"/>
<comment type="similarity">
    <text evidence="4">Belongs to the AccD/PCCB family.</text>
</comment>
<dbReference type="AlphaFoldDB" id="E4RZ15"/>
<comment type="function">
    <text evidence="4">Component of the acetyl coenzyme A carboxylase (ACC) complex. Biotin carboxylase (BC) catalyzes the carboxylation of biotin on its carrier protein (BCCP) and then the CO(2) group is transferred by the transcarboxylase to acetyl-CoA to form malonyl-CoA.</text>
</comment>
<keyword evidence="4" id="KW-0863">Zinc-finger</keyword>
<feature type="binding site" evidence="4">
    <location>
        <position position="32"/>
    </location>
    <ligand>
        <name>Zn(2+)</name>
        <dbReference type="ChEBI" id="CHEBI:29105"/>
    </ligand>
</feature>
<comment type="catalytic activity">
    <reaction evidence="4">
        <text>N(6)-carboxybiotinyl-L-lysyl-[protein] + acetyl-CoA = N(6)-biotinyl-L-lysyl-[protein] + malonyl-CoA</text>
        <dbReference type="Rhea" id="RHEA:54728"/>
        <dbReference type="Rhea" id="RHEA-COMP:10505"/>
        <dbReference type="Rhea" id="RHEA-COMP:10506"/>
        <dbReference type="ChEBI" id="CHEBI:57288"/>
        <dbReference type="ChEBI" id="CHEBI:57384"/>
        <dbReference type="ChEBI" id="CHEBI:83144"/>
        <dbReference type="ChEBI" id="CHEBI:83145"/>
        <dbReference type="EC" id="2.1.3.15"/>
    </reaction>
</comment>
<dbReference type="PROSITE" id="PS50980">
    <property type="entry name" value="COA_CT_NTER"/>
    <property type="match status" value="1"/>
</dbReference>
<evidence type="ECO:0000313" key="7">
    <source>
        <dbReference type="Proteomes" id="UP000007435"/>
    </source>
</evidence>
<evidence type="ECO:0000256" key="3">
    <source>
        <dbReference type="ARBA" id="ARBA00023160"/>
    </source>
</evidence>
<keyword evidence="4" id="KW-0067">ATP-binding</keyword>
<dbReference type="RefSeq" id="WP_013409272.1">
    <property type="nucleotide sequence ID" value="NC_014655.1"/>
</dbReference>
<protein>
    <recommendedName>
        <fullName evidence="4">Acetyl-coenzyme A carboxylase carboxyl transferase subunit beta</fullName>
        <shortName evidence="4">ACCase subunit beta</shortName>
        <shortName evidence="4">Acetyl-CoA carboxylase carboxyltransferase subunit beta</shortName>
        <ecNumber evidence="4">2.1.3.15</ecNumber>
    </recommendedName>
</protein>
<dbReference type="Proteomes" id="UP000007435">
    <property type="component" value="Chromosome"/>
</dbReference>
<dbReference type="Gene3D" id="3.90.226.10">
    <property type="entry name" value="2-enoyl-CoA Hydratase, Chain A, domain 1"/>
    <property type="match status" value="1"/>
</dbReference>
<sequence>MSWFRRTEKGISTPTELKRETPDGLWYQCPECKNVVQTREHQQNAYTCPKCNYHDKIGSEAYFNLLFDEGKYTELDKDMISGDPLNFVDTKAYPARIKATVEKTGLKDACRTAYGKINGVDFTISCMDFGFIGGSMGSVVGEKIARGIDHALKKKTPFLMISKSGGARMMEAGFSLMQMAKTSAKLALLEEAKIPYISLLTDPTTGGVTASFAMLGDLNIAEPGSLIGFAGPRVIKETIGKDLPKGFQTAEFVLEHGFLDFIVDRKELKDKLSSVVTIMMQPS</sequence>
<dbReference type="InterPro" id="IPR029045">
    <property type="entry name" value="ClpP/crotonase-like_dom_sf"/>
</dbReference>
<keyword evidence="3 4" id="KW-0275">Fatty acid biosynthesis</keyword>
<dbReference type="GO" id="GO:0003989">
    <property type="term" value="F:acetyl-CoA carboxylase activity"/>
    <property type="evidence" value="ECO:0007669"/>
    <property type="project" value="InterPro"/>
</dbReference>
<dbReference type="SUPFAM" id="SSF52096">
    <property type="entry name" value="ClpP/crotonase"/>
    <property type="match status" value="1"/>
</dbReference>
<comment type="pathway">
    <text evidence="4">Lipid metabolism; malonyl-CoA biosynthesis; malonyl-CoA from acetyl-CoA: step 1/1.</text>
</comment>
<comment type="cofactor">
    <cofactor evidence="4">
        <name>Zn(2+)</name>
        <dbReference type="ChEBI" id="CHEBI:29105"/>
    </cofactor>
    <text evidence="4">Binds 1 zinc ion per subunit.</text>
</comment>
<keyword evidence="7" id="KW-1185">Reference proteome</keyword>
<gene>
    <name evidence="4" type="primary">accD</name>
    <name evidence="6" type="ordered locus">Lbys_2572</name>
</gene>
<keyword evidence="4" id="KW-0547">Nucleotide-binding</keyword>
<evidence type="ECO:0000256" key="2">
    <source>
        <dbReference type="ARBA" id="ARBA00022832"/>
    </source>
</evidence>
<feature type="binding site" evidence="4">
    <location>
        <position position="48"/>
    </location>
    <ligand>
        <name>Zn(2+)</name>
        <dbReference type="ChEBI" id="CHEBI:29105"/>
    </ligand>
</feature>
<keyword evidence="4" id="KW-0963">Cytoplasm</keyword>
<organism evidence="6 7">
    <name type="scientific">Leadbetterella byssophila (strain DSM 17132 / JCM 16389 / KACC 11308 / NBRC 106382 / 4M15)</name>
    <dbReference type="NCBI Taxonomy" id="649349"/>
    <lineage>
        <taxon>Bacteria</taxon>
        <taxon>Pseudomonadati</taxon>
        <taxon>Bacteroidota</taxon>
        <taxon>Cytophagia</taxon>
        <taxon>Cytophagales</taxon>
        <taxon>Leadbetterellaceae</taxon>
        <taxon>Leadbetterella</taxon>
    </lineage>
</organism>
<keyword evidence="4" id="KW-0862">Zinc</keyword>